<evidence type="ECO:0000259" key="8">
    <source>
        <dbReference type="Pfam" id="PF08124"/>
    </source>
</evidence>
<comment type="caution">
    <text evidence="10">The sequence shown here is derived from an EMBL/GenBank/DDBJ whole genome shotgun (WGS) entry which is preliminary data.</text>
</comment>
<evidence type="ECO:0000256" key="2">
    <source>
        <dbReference type="ARBA" id="ARBA00006699"/>
    </source>
</evidence>
<dbReference type="Pfam" id="PF02884">
    <property type="entry name" value="Lyase_8_C"/>
    <property type="match status" value="1"/>
</dbReference>
<evidence type="ECO:0000256" key="3">
    <source>
        <dbReference type="ARBA" id="ARBA00022525"/>
    </source>
</evidence>
<dbReference type="Pfam" id="PF24517">
    <property type="entry name" value="CBM96"/>
    <property type="match status" value="1"/>
</dbReference>
<dbReference type="PANTHER" id="PTHR38481">
    <property type="entry name" value="HYALURONATE LYASE"/>
    <property type="match status" value="1"/>
</dbReference>
<dbReference type="SUPFAM" id="SSF74650">
    <property type="entry name" value="Galactose mutarotase-like"/>
    <property type="match status" value="1"/>
</dbReference>
<dbReference type="Pfam" id="PF08124">
    <property type="entry name" value="Lyase_8_N"/>
    <property type="match status" value="1"/>
</dbReference>
<evidence type="ECO:0000259" key="7">
    <source>
        <dbReference type="Pfam" id="PF02884"/>
    </source>
</evidence>
<evidence type="ECO:0000313" key="10">
    <source>
        <dbReference type="EMBL" id="MBC9713145.1"/>
    </source>
</evidence>
<comment type="similarity">
    <text evidence="2">Belongs to the polysaccharide lyase 8 family.</text>
</comment>
<evidence type="ECO:0000256" key="5">
    <source>
        <dbReference type="ARBA" id="ARBA00023239"/>
    </source>
</evidence>
<comment type="subcellular location">
    <subcellularLocation>
        <location evidence="1">Secreted</location>
    </subcellularLocation>
</comment>
<dbReference type="NCBIfam" id="NF033679">
    <property type="entry name" value="DNRLRE_dom"/>
    <property type="match status" value="1"/>
</dbReference>
<dbReference type="PANTHER" id="PTHR38481:SF1">
    <property type="entry name" value="HYALURONATE LYASE"/>
    <property type="match status" value="1"/>
</dbReference>
<feature type="domain" description="Carbohydrate-binding module family 96" evidence="9">
    <location>
        <begin position="694"/>
        <end position="853"/>
    </location>
</feature>
<evidence type="ECO:0000256" key="4">
    <source>
        <dbReference type="ARBA" id="ARBA00022729"/>
    </source>
</evidence>
<evidence type="ECO:0000256" key="1">
    <source>
        <dbReference type="ARBA" id="ARBA00004613"/>
    </source>
</evidence>
<feature type="domain" description="Polysaccharide lyase family 8 central" evidence="6">
    <location>
        <begin position="304"/>
        <end position="560"/>
    </location>
</feature>
<dbReference type="Gene3D" id="2.60.220.10">
    <property type="entry name" value="Polysaccharide lyase family 8-like, C-terminal"/>
    <property type="match status" value="1"/>
</dbReference>
<feature type="domain" description="Polysaccharide lyase 8 N-terminal alpha-helical" evidence="8">
    <location>
        <begin position="1"/>
        <end position="258"/>
    </location>
</feature>
<dbReference type="InterPro" id="IPR038970">
    <property type="entry name" value="Lyase_8"/>
</dbReference>
<keyword evidence="11" id="KW-1185">Reference proteome</keyword>
<keyword evidence="4" id="KW-0732">Signal</keyword>
<dbReference type="Pfam" id="PF02278">
    <property type="entry name" value="Lyase_8"/>
    <property type="match status" value="1"/>
</dbReference>
<dbReference type="RefSeq" id="WP_187813589.1">
    <property type="nucleotide sequence ID" value="NZ_JACTVJ010000005.1"/>
</dbReference>
<dbReference type="InterPro" id="IPR003159">
    <property type="entry name" value="Lyase_8_central_dom"/>
</dbReference>
<keyword evidence="3" id="KW-0964">Secreted</keyword>
<dbReference type="Gene3D" id="2.70.98.10">
    <property type="match status" value="1"/>
</dbReference>
<dbReference type="InterPro" id="IPR055372">
    <property type="entry name" value="CBM96"/>
</dbReference>
<dbReference type="InterPro" id="IPR004103">
    <property type="entry name" value="Lyase_8_C"/>
</dbReference>
<protein>
    <submittedName>
        <fullName evidence="10">Polysaccharide lyase 8 family protein</fullName>
    </submittedName>
</protein>
<evidence type="ECO:0000259" key="6">
    <source>
        <dbReference type="Pfam" id="PF02278"/>
    </source>
</evidence>
<dbReference type="CDD" id="cd01083">
    <property type="entry name" value="GAG_Lyase"/>
    <property type="match status" value="1"/>
</dbReference>
<dbReference type="SUPFAM" id="SSF48230">
    <property type="entry name" value="Chondroitin AC/alginate lyase"/>
    <property type="match status" value="1"/>
</dbReference>
<accession>A0ABR7SCD5</accession>
<sequence length="856" mass="89909">MAQAWAFPGTGQTGNSGMLADVLTGLDWMRAKAYTPTTPKYNNWWDWEIGSPQLLLDAMCLVYAHLSAAQISGYLASVDQFVPDSKVAPSNTANTGANRSDQCRIVILRGILGETPAKIALGRDGLSPTFPLVRSGDGFYADGSFIQHAAVPYIGTYGFVLVNGLALLMALLDGSTWAVTDPNRQAVLDAVPKAIAPFLFNGLMMDGVSGRATSRGISEGDTSGISQSDHARGHSWIAAVLLLASAAPDADAARWRRMAKGWIQRDYYFPPMTNKRLSLPALAQLKSVLDDGAVTPLAEPAESRVFGSMDRATHRRPGWAFAVAMGSGRTNFYEVANGENPRGWHTNSGMTYWWGDTYGNGQYSDAFWPTVDPQRLPGTTVSRKPLVNSEAANTKPPAPAVWTGGATDGTYSALGQDTRGVNSTLTARKSWFCLSDQVVCLGAGITASDGQWVYSTVENRNLGPDGTQDLTVDGTVQPATLGWSKTFSAAGWAAIEGFGGYVFPGKAQVSMSREARTGAWRDINPTGSTTALTRRYVTLWMNHGTDPVDASYRYILMPGATAAQTAARAANPTVTVLANTKLVQAVTDSATGVTAANFYAAGTAGPITVSGPCSVLMRESGGTLKISVADPTRAATTVTVTIDRSGFSTAASDTEVGVIGLAPIKLQAEVGGAQGGSRTITFGTGSTVTAGRPATVSPGADAYVRDGSYASTNYGTDTGLHVKNAGAGYHRRAFLRFDLSSLTAAPRRAVLWVRGQTADAGGTQATVGAYAVSGDGWTETGLTWNNQPALGALQSTGAIGTAKDWIALDVTDHIRSQYSGDKSATVALAQAAPGNAVVLASREQSADRPFLQVIQG</sequence>
<dbReference type="Gene3D" id="1.50.10.100">
    <property type="entry name" value="Chondroitin AC/alginate lyase"/>
    <property type="match status" value="1"/>
</dbReference>
<evidence type="ECO:0000313" key="11">
    <source>
        <dbReference type="Proteomes" id="UP000642284"/>
    </source>
</evidence>
<feature type="domain" description="Polysaccharide lyase family 8 C-terminal" evidence="7">
    <location>
        <begin position="575"/>
        <end position="639"/>
    </location>
</feature>
<reference evidence="10 11" key="1">
    <citation type="submission" date="2020-08" db="EMBL/GenBank/DDBJ databases">
        <title>Genemic of Streptomyces polyaspartic.</title>
        <authorList>
            <person name="Liu W."/>
        </authorList>
    </citation>
    <scope>NUCLEOTIDE SEQUENCE [LARGE SCALE GENOMIC DNA]</scope>
    <source>
        <strain evidence="10 11">TRM66268-LWL</strain>
    </source>
</reference>
<keyword evidence="5 10" id="KW-0456">Lyase</keyword>
<dbReference type="SUPFAM" id="SSF49863">
    <property type="entry name" value="Hyaluronate lyase-like, C-terminal domain"/>
    <property type="match status" value="1"/>
</dbReference>
<proteinExistence type="inferred from homology"/>
<dbReference type="InterPro" id="IPR008929">
    <property type="entry name" value="Chondroitin_lyas"/>
</dbReference>
<dbReference type="Proteomes" id="UP000642284">
    <property type="component" value="Unassembled WGS sequence"/>
</dbReference>
<dbReference type="InterPro" id="IPR012970">
    <property type="entry name" value="Lyase_8_alpha_N"/>
</dbReference>
<dbReference type="GO" id="GO:0016829">
    <property type="term" value="F:lyase activity"/>
    <property type="evidence" value="ECO:0007669"/>
    <property type="project" value="UniProtKB-KW"/>
</dbReference>
<organism evidence="10 11">
    <name type="scientific">Streptomyces polyasparticus</name>
    <dbReference type="NCBI Taxonomy" id="2767826"/>
    <lineage>
        <taxon>Bacteria</taxon>
        <taxon>Bacillati</taxon>
        <taxon>Actinomycetota</taxon>
        <taxon>Actinomycetes</taxon>
        <taxon>Kitasatosporales</taxon>
        <taxon>Streptomycetaceae</taxon>
        <taxon>Streptomyces</taxon>
    </lineage>
</organism>
<gene>
    <name evidence="10" type="ORF">H9Y04_11245</name>
</gene>
<evidence type="ECO:0000259" key="9">
    <source>
        <dbReference type="Pfam" id="PF24517"/>
    </source>
</evidence>
<name>A0ABR7SCD5_9ACTN</name>
<dbReference type="InterPro" id="IPR011071">
    <property type="entry name" value="Lyase_8-like_C"/>
</dbReference>
<dbReference type="InterPro" id="IPR011013">
    <property type="entry name" value="Gal_mutarotase_sf_dom"/>
</dbReference>
<dbReference type="EMBL" id="JACTVJ010000005">
    <property type="protein sequence ID" value="MBC9713145.1"/>
    <property type="molecule type" value="Genomic_DNA"/>
</dbReference>
<dbReference type="InterPro" id="IPR014718">
    <property type="entry name" value="GH-type_carb-bd"/>
</dbReference>